<name>A0A6A0AME1_HAELA</name>
<dbReference type="AlphaFoldDB" id="A0A6A0AME1"/>
<organism evidence="1 2">
    <name type="scientific">Haematococcus lacustris</name>
    <name type="common">Green alga</name>
    <name type="synonym">Haematococcus pluvialis</name>
    <dbReference type="NCBI Taxonomy" id="44745"/>
    <lineage>
        <taxon>Eukaryota</taxon>
        <taxon>Viridiplantae</taxon>
        <taxon>Chlorophyta</taxon>
        <taxon>core chlorophytes</taxon>
        <taxon>Chlorophyceae</taxon>
        <taxon>CS clade</taxon>
        <taxon>Chlamydomonadales</taxon>
        <taxon>Haematococcaceae</taxon>
        <taxon>Haematococcus</taxon>
    </lineage>
</organism>
<dbReference type="Proteomes" id="UP000485058">
    <property type="component" value="Unassembled WGS sequence"/>
</dbReference>
<dbReference type="EMBL" id="BLLF01009531">
    <property type="protein sequence ID" value="GFH33748.1"/>
    <property type="molecule type" value="Genomic_DNA"/>
</dbReference>
<evidence type="ECO:0000313" key="1">
    <source>
        <dbReference type="EMBL" id="GFH33748.1"/>
    </source>
</evidence>
<sequence length="35" mass="3622">VGNAAKFTRSGVISITAGVGIPKEKISKIFGAFEQ</sequence>
<dbReference type="InterPro" id="IPR036890">
    <property type="entry name" value="HATPase_C_sf"/>
</dbReference>
<keyword evidence="2" id="KW-1185">Reference proteome</keyword>
<reference evidence="1 2" key="1">
    <citation type="submission" date="2020-02" db="EMBL/GenBank/DDBJ databases">
        <title>Draft genome sequence of Haematococcus lacustris strain NIES-144.</title>
        <authorList>
            <person name="Morimoto D."/>
            <person name="Nakagawa S."/>
            <person name="Yoshida T."/>
            <person name="Sawayama S."/>
        </authorList>
    </citation>
    <scope>NUCLEOTIDE SEQUENCE [LARGE SCALE GENOMIC DNA]</scope>
    <source>
        <strain evidence="1 2">NIES-144</strain>
    </source>
</reference>
<protein>
    <submittedName>
        <fullName evidence="1">Uncharacterized protein</fullName>
    </submittedName>
</protein>
<feature type="non-terminal residue" evidence="1">
    <location>
        <position position="1"/>
    </location>
</feature>
<dbReference type="SUPFAM" id="SSF55874">
    <property type="entry name" value="ATPase domain of HSP90 chaperone/DNA topoisomerase II/histidine kinase"/>
    <property type="match status" value="1"/>
</dbReference>
<feature type="non-terminal residue" evidence="1">
    <location>
        <position position="35"/>
    </location>
</feature>
<gene>
    <name evidence="1" type="ORF">HaLaN_33165</name>
</gene>
<comment type="caution">
    <text evidence="1">The sequence shown here is derived from an EMBL/GenBank/DDBJ whole genome shotgun (WGS) entry which is preliminary data.</text>
</comment>
<proteinExistence type="predicted"/>
<evidence type="ECO:0000313" key="2">
    <source>
        <dbReference type="Proteomes" id="UP000485058"/>
    </source>
</evidence>
<accession>A0A6A0AME1</accession>